<name>A0A1W6BYQ4_9BACT</name>
<dbReference type="EMBL" id="CP020867">
    <property type="protein sequence ID" value="ARJ57226.1"/>
    <property type="molecule type" value="Genomic_DNA"/>
</dbReference>
<evidence type="ECO:0000313" key="2">
    <source>
        <dbReference type="Proteomes" id="UP000192902"/>
    </source>
</evidence>
<evidence type="ECO:0000313" key="1">
    <source>
        <dbReference type="EMBL" id="ARJ57226.1"/>
    </source>
</evidence>
<gene>
    <name evidence="1" type="ORF">CCUN_1647</name>
</gene>
<organism evidence="1 2">
    <name type="scientific">Campylobacter cuniculorum DSM 23162 = LMG 24588</name>
    <dbReference type="NCBI Taxonomy" id="1121267"/>
    <lineage>
        <taxon>Bacteria</taxon>
        <taxon>Pseudomonadati</taxon>
        <taxon>Campylobacterota</taxon>
        <taxon>Epsilonproteobacteria</taxon>
        <taxon>Campylobacterales</taxon>
        <taxon>Campylobacteraceae</taxon>
        <taxon>Campylobacter</taxon>
    </lineage>
</organism>
<dbReference type="KEGG" id="ccun:CCUN_1647"/>
<dbReference type="Proteomes" id="UP000192902">
    <property type="component" value="Chromosome"/>
</dbReference>
<reference evidence="1 2" key="1">
    <citation type="submission" date="2017-04" db="EMBL/GenBank/DDBJ databases">
        <title>Complete genome sequence of the Campylobacter cuniculorum type strain LMG24588.</title>
        <authorList>
            <person name="Miller W.G."/>
            <person name="Yee E."/>
            <person name="Revez J."/>
            <person name="Bono J.L."/>
            <person name="Rossi M."/>
        </authorList>
    </citation>
    <scope>NUCLEOTIDE SEQUENCE [LARGE SCALE GENOMIC DNA]</scope>
    <source>
        <strain evidence="1 2">LMG 24588</strain>
    </source>
</reference>
<sequence>MSYILFYCKKVNGIFCSKKSVYLFLYIFLTFKLNENLNSSGIKIFEMFENLRKGYKFIVYKRDFLQKLIKKQKLIKNLERRNFLLKCNNHINGFFGFGVLIF</sequence>
<proteinExistence type="predicted"/>
<dbReference type="AlphaFoldDB" id="A0A1W6BYQ4"/>
<protein>
    <submittedName>
        <fullName evidence="1">Uncharacterized protein</fullName>
    </submittedName>
</protein>
<dbReference type="STRING" id="1121267.CCUN_1647"/>
<accession>A0A1W6BYQ4</accession>